<reference evidence="1 2" key="1">
    <citation type="submission" date="2010-05" db="EMBL/GenBank/DDBJ databases">
        <title>The Genome Sequence of Thecamonas trahens ATCC 50062.</title>
        <authorList>
            <consortium name="The Broad Institute Genome Sequencing Platform"/>
            <person name="Russ C."/>
            <person name="Cuomo C."/>
            <person name="Shea T."/>
            <person name="Young S.K."/>
            <person name="Zeng Q."/>
            <person name="Koehrsen M."/>
            <person name="Haas B."/>
            <person name="Borodovsky M."/>
            <person name="Guigo R."/>
            <person name="Alvarado L."/>
            <person name="Berlin A."/>
            <person name="Bochicchio J."/>
            <person name="Borenstein D."/>
            <person name="Chapman S."/>
            <person name="Chen Z."/>
            <person name="Freedman E."/>
            <person name="Gellesch M."/>
            <person name="Goldberg J."/>
            <person name="Griggs A."/>
            <person name="Gujja S."/>
            <person name="Heilman E."/>
            <person name="Heiman D."/>
            <person name="Hepburn T."/>
            <person name="Howarth C."/>
            <person name="Jen D."/>
            <person name="Larson L."/>
            <person name="Mehta T."/>
            <person name="Park D."/>
            <person name="Pearson M."/>
            <person name="Roberts A."/>
            <person name="Saif S."/>
            <person name="Shenoy N."/>
            <person name="Sisk P."/>
            <person name="Stolte C."/>
            <person name="Sykes S."/>
            <person name="Thomson T."/>
            <person name="Walk T."/>
            <person name="White J."/>
            <person name="Yandava C."/>
            <person name="Burger G."/>
            <person name="Gray M.W."/>
            <person name="Holland P.W.H."/>
            <person name="King N."/>
            <person name="Lang F.B.F."/>
            <person name="Roger A.J."/>
            <person name="Ruiz-Trillo I."/>
            <person name="Lander E."/>
            <person name="Nusbaum C."/>
        </authorList>
    </citation>
    <scope>NUCLEOTIDE SEQUENCE [LARGE SCALE GENOMIC DNA]</scope>
    <source>
        <strain evidence="1 2">ATCC 50062</strain>
    </source>
</reference>
<dbReference type="GO" id="GO:0000309">
    <property type="term" value="F:nicotinamide-nucleotide adenylyltransferase activity"/>
    <property type="evidence" value="ECO:0007669"/>
    <property type="project" value="TreeGrafter"/>
</dbReference>
<evidence type="ECO:0008006" key="3">
    <source>
        <dbReference type="Google" id="ProtNLM"/>
    </source>
</evidence>
<dbReference type="GO" id="GO:0004515">
    <property type="term" value="F:nicotinate-nucleotide adenylyltransferase activity"/>
    <property type="evidence" value="ECO:0007669"/>
    <property type="project" value="TreeGrafter"/>
</dbReference>
<dbReference type="GO" id="GO:0009435">
    <property type="term" value="P:NAD+ biosynthetic process"/>
    <property type="evidence" value="ECO:0007669"/>
    <property type="project" value="TreeGrafter"/>
</dbReference>
<dbReference type="InterPro" id="IPR051182">
    <property type="entry name" value="Euk_NMN_adenylyltrnsfrase"/>
</dbReference>
<name>A0A0L0D8G0_THETB</name>
<dbReference type="STRING" id="461836.A0A0L0D8G0"/>
<evidence type="ECO:0000313" key="2">
    <source>
        <dbReference type="Proteomes" id="UP000054408"/>
    </source>
</evidence>
<dbReference type="RefSeq" id="XP_013762713.1">
    <property type="nucleotide sequence ID" value="XM_013907259.1"/>
</dbReference>
<dbReference type="AlphaFoldDB" id="A0A0L0D8G0"/>
<dbReference type="InterPro" id="IPR014729">
    <property type="entry name" value="Rossmann-like_a/b/a_fold"/>
</dbReference>
<dbReference type="Gene3D" id="3.40.50.620">
    <property type="entry name" value="HUPs"/>
    <property type="match status" value="1"/>
</dbReference>
<dbReference type="EMBL" id="GL349434">
    <property type="protein sequence ID" value="KNC48657.1"/>
    <property type="molecule type" value="Genomic_DNA"/>
</dbReference>
<protein>
    <recommendedName>
        <fullName evidence="3">Cytidyltransferase-like domain-containing protein</fullName>
    </recommendedName>
</protein>
<keyword evidence="2" id="KW-1185">Reference proteome</keyword>
<dbReference type="Proteomes" id="UP000054408">
    <property type="component" value="Unassembled WGS sequence"/>
</dbReference>
<gene>
    <name evidence="1" type="ORF">AMSG_00435</name>
</gene>
<dbReference type="OrthoDB" id="422187at2759"/>
<dbReference type="SUPFAM" id="SSF52374">
    <property type="entry name" value="Nucleotidylyl transferase"/>
    <property type="match status" value="1"/>
</dbReference>
<dbReference type="GeneID" id="25560243"/>
<organism evidence="1 2">
    <name type="scientific">Thecamonas trahens ATCC 50062</name>
    <dbReference type="NCBI Taxonomy" id="461836"/>
    <lineage>
        <taxon>Eukaryota</taxon>
        <taxon>Apusozoa</taxon>
        <taxon>Apusomonadida</taxon>
        <taxon>Apusomonadidae</taxon>
        <taxon>Thecamonas</taxon>
    </lineage>
</organism>
<dbReference type="PANTHER" id="PTHR12039">
    <property type="entry name" value="NICOTINAMIDE MONONUCLEOTIDE ADENYLYLTRANSFERASE"/>
    <property type="match status" value="1"/>
</dbReference>
<proteinExistence type="predicted"/>
<evidence type="ECO:0000313" key="1">
    <source>
        <dbReference type="EMBL" id="KNC48657.1"/>
    </source>
</evidence>
<sequence length="264" mass="27588">MAGVGHAAEDFVVARWAAMIEDPMCAERLCGSTPVVLLATGALSPCHRMHVGGLLAARAAVEDRGLFGANAVVVAGLLSPSHEEYVGGKLGTAAMDGELRLAVVAASIADAGLDGWMAADDWEVSQPTFVDYPRVARTLHARIVDAATTSGATDLAASLRVAYVAGADHVAKCFMEGLGARGIGVVCLPRGMDTVRARRKYPDELEWIVFATDDELAAAADAVSAPTRTSSTLVRQLLSAPARSEEHDAVSTMLFPSVLTMLVD</sequence>
<accession>A0A0L0D8G0</accession>
<dbReference type="PANTHER" id="PTHR12039:SF0">
    <property type="entry name" value="NICOTINAMIDE-NUCLEOTIDE ADENYLYLTRANSFERASE"/>
    <property type="match status" value="1"/>
</dbReference>